<organism evidence="5 6">
    <name type="scientific">Aspergillus puulaauensis</name>
    <dbReference type="NCBI Taxonomy" id="1220207"/>
    <lineage>
        <taxon>Eukaryota</taxon>
        <taxon>Fungi</taxon>
        <taxon>Dikarya</taxon>
        <taxon>Ascomycota</taxon>
        <taxon>Pezizomycotina</taxon>
        <taxon>Eurotiomycetes</taxon>
        <taxon>Eurotiomycetidae</taxon>
        <taxon>Eurotiales</taxon>
        <taxon>Aspergillaceae</taxon>
        <taxon>Aspergillus</taxon>
    </lineage>
</organism>
<feature type="signal peptide" evidence="3">
    <location>
        <begin position="1"/>
        <end position="22"/>
    </location>
</feature>
<evidence type="ECO:0000259" key="4">
    <source>
        <dbReference type="Pfam" id="PF23584"/>
    </source>
</evidence>
<dbReference type="RefSeq" id="XP_041549734.1">
    <property type="nucleotide sequence ID" value="XM_041700018.1"/>
</dbReference>
<keyword evidence="2" id="KW-0472">Membrane</keyword>
<evidence type="ECO:0000313" key="5">
    <source>
        <dbReference type="EMBL" id="BCS17540.1"/>
    </source>
</evidence>
<evidence type="ECO:0000256" key="2">
    <source>
        <dbReference type="SAM" id="Phobius"/>
    </source>
</evidence>
<dbReference type="OrthoDB" id="4490227at2759"/>
<sequence>MAPTLISLAALWLAFCMPFIHAEIQYPTTLELDIIYPRPDAKARDEWLPVVFAIQGAEAAYYHGFTMSWFLYPEGGGEFEYVQTYTPSNFEKFHYGMLDSDTAIVIGARSNTATVDTGRYNFTWEFSMVPCTVSGSLTTIESATVVASDSFFVDIVSGDAGNVGDLEDWIDKCPEVGAQVTIARSVISSCPVLGEGNQRHPVKRQMCDTLLLDAEQRGCIHSYFSGIAENGHAYTQDNGTISCKTGFDVLPIEWMDPGFEISTISFSSSTRSSSTSTTASSSTTTEISTATPGVDEAAPTGAESTDNDSNQSDGDESVSPIHLAGLTTLGGCMVVGFIFLGFI</sequence>
<proteinExistence type="predicted"/>
<dbReference type="InterPro" id="IPR055560">
    <property type="entry name" value="DUF7136"/>
</dbReference>
<keyword evidence="6" id="KW-1185">Reference proteome</keyword>
<keyword evidence="2" id="KW-0812">Transmembrane</keyword>
<evidence type="ECO:0000256" key="1">
    <source>
        <dbReference type="SAM" id="MobiDB-lite"/>
    </source>
</evidence>
<dbReference type="EMBL" id="AP024443">
    <property type="protein sequence ID" value="BCS17540.1"/>
    <property type="molecule type" value="Genomic_DNA"/>
</dbReference>
<reference evidence="5" key="2">
    <citation type="submission" date="2021-02" db="EMBL/GenBank/DDBJ databases">
        <title>Aspergillus puulaauensis MK2 genome sequence.</title>
        <authorList>
            <person name="Futagami T."/>
            <person name="Mori K."/>
            <person name="Kadooka C."/>
            <person name="Tanaka T."/>
        </authorList>
    </citation>
    <scope>NUCLEOTIDE SEQUENCE</scope>
    <source>
        <strain evidence="5">MK2</strain>
    </source>
</reference>
<protein>
    <recommendedName>
        <fullName evidence="4">DUF7136 domain-containing protein</fullName>
    </recommendedName>
</protein>
<feature type="compositionally biased region" description="Polar residues" evidence="1">
    <location>
        <begin position="302"/>
        <end position="312"/>
    </location>
</feature>
<gene>
    <name evidence="5" type="ORF">APUU_10368A</name>
</gene>
<dbReference type="KEGG" id="apuu:APUU_10368A"/>
<reference evidence="5" key="1">
    <citation type="submission" date="2021-01" db="EMBL/GenBank/DDBJ databases">
        <authorList>
            <consortium name="Aspergillus puulaauensis MK2 genome sequencing consortium"/>
            <person name="Kazuki M."/>
            <person name="Futagami T."/>
        </authorList>
    </citation>
    <scope>NUCLEOTIDE SEQUENCE</scope>
    <source>
        <strain evidence="5">MK2</strain>
    </source>
</reference>
<feature type="chain" id="PRO_5031243524" description="DUF7136 domain-containing protein" evidence="3">
    <location>
        <begin position="23"/>
        <end position="343"/>
    </location>
</feature>
<dbReference type="Pfam" id="PF23584">
    <property type="entry name" value="DUF7136"/>
    <property type="match status" value="1"/>
</dbReference>
<feature type="transmembrane region" description="Helical" evidence="2">
    <location>
        <begin position="321"/>
        <end position="342"/>
    </location>
</feature>
<feature type="region of interest" description="Disordered" evidence="1">
    <location>
        <begin position="268"/>
        <end position="317"/>
    </location>
</feature>
<feature type="domain" description="DUF7136" evidence="4">
    <location>
        <begin position="26"/>
        <end position="151"/>
    </location>
</feature>
<feature type="compositionally biased region" description="Low complexity" evidence="1">
    <location>
        <begin position="268"/>
        <end position="291"/>
    </location>
</feature>
<keyword evidence="3" id="KW-0732">Signal</keyword>
<evidence type="ECO:0000313" key="6">
    <source>
        <dbReference type="Proteomes" id="UP000654913"/>
    </source>
</evidence>
<accession>A0A7R7XA77</accession>
<keyword evidence="2" id="KW-1133">Transmembrane helix</keyword>
<dbReference type="GeneID" id="64967545"/>
<evidence type="ECO:0000256" key="3">
    <source>
        <dbReference type="SAM" id="SignalP"/>
    </source>
</evidence>
<dbReference type="Proteomes" id="UP000654913">
    <property type="component" value="Chromosome 1"/>
</dbReference>
<dbReference type="AlphaFoldDB" id="A0A7R7XA77"/>
<name>A0A7R7XA77_9EURO</name>